<reference evidence="1" key="1">
    <citation type="journal article" date="2023" name="bioRxiv">
        <title>Scaffold-level genome assemblies of two parasitoid biocontrol wasps reveal the parthenogenesis mechanism and an associated novel virus.</title>
        <authorList>
            <person name="Inwood S."/>
            <person name="Skelly J."/>
            <person name="Guhlin J."/>
            <person name="Harrop T."/>
            <person name="Goldson S."/>
            <person name="Dearden P."/>
        </authorList>
    </citation>
    <scope>NUCLEOTIDE SEQUENCE</scope>
    <source>
        <strain evidence="1">Irish</strain>
        <tissue evidence="1">Whole body</tissue>
    </source>
</reference>
<comment type="caution">
    <text evidence="1">The sequence shown here is derived from an EMBL/GenBank/DDBJ whole genome shotgun (WGS) entry which is preliminary data.</text>
</comment>
<dbReference type="Proteomes" id="UP001168990">
    <property type="component" value="Unassembled WGS sequence"/>
</dbReference>
<accession>A0AA39FPK8</accession>
<reference evidence="1" key="2">
    <citation type="submission" date="2023-03" db="EMBL/GenBank/DDBJ databases">
        <authorList>
            <person name="Inwood S.N."/>
            <person name="Skelly J.G."/>
            <person name="Guhlin J."/>
            <person name="Harrop T.W.R."/>
            <person name="Goldson S.G."/>
            <person name="Dearden P.K."/>
        </authorList>
    </citation>
    <scope>NUCLEOTIDE SEQUENCE</scope>
    <source>
        <strain evidence="1">Irish</strain>
        <tissue evidence="1">Whole body</tissue>
    </source>
</reference>
<dbReference type="EMBL" id="JAQQBS010000002">
    <property type="protein sequence ID" value="KAK0173221.1"/>
    <property type="molecule type" value="Genomic_DNA"/>
</dbReference>
<evidence type="ECO:0000313" key="2">
    <source>
        <dbReference type="Proteomes" id="UP001168990"/>
    </source>
</evidence>
<evidence type="ECO:0000313" key="1">
    <source>
        <dbReference type="EMBL" id="KAK0173221.1"/>
    </source>
</evidence>
<name>A0AA39FPK8_9HYME</name>
<proteinExistence type="predicted"/>
<organism evidence="1 2">
    <name type="scientific">Microctonus aethiopoides</name>
    <dbReference type="NCBI Taxonomy" id="144406"/>
    <lineage>
        <taxon>Eukaryota</taxon>
        <taxon>Metazoa</taxon>
        <taxon>Ecdysozoa</taxon>
        <taxon>Arthropoda</taxon>
        <taxon>Hexapoda</taxon>
        <taxon>Insecta</taxon>
        <taxon>Pterygota</taxon>
        <taxon>Neoptera</taxon>
        <taxon>Endopterygota</taxon>
        <taxon>Hymenoptera</taxon>
        <taxon>Apocrita</taxon>
        <taxon>Ichneumonoidea</taxon>
        <taxon>Braconidae</taxon>
        <taxon>Euphorinae</taxon>
        <taxon>Microctonus</taxon>
    </lineage>
</organism>
<protein>
    <submittedName>
        <fullName evidence="1">Uncharacterized protein</fullName>
    </submittedName>
</protein>
<keyword evidence="2" id="KW-1185">Reference proteome</keyword>
<sequence>MFCEQIDNSSDVINDDNQTATTTLSTFITTIIDDDDDNNKEELTTIKQSVDEEAQLPVDLLSDDVLLDPNVVLARLSRRDLDSINKRKQQEYFKGYNDWYKPQITIDRREEYNFNRDFNTERRRNNIPKKMKIYPVFPGK</sequence>
<gene>
    <name evidence="1" type="ORF">PV328_006452</name>
</gene>
<dbReference type="AlphaFoldDB" id="A0AA39FPK8"/>